<dbReference type="EMBL" id="CAJJDP010000019">
    <property type="protein sequence ID" value="CAD8146991.1"/>
    <property type="molecule type" value="Genomic_DNA"/>
</dbReference>
<keyword evidence="2" id="KW-1185">Reference proteome</keyword>
<gene>
    <name evidence="1" type="ORF">POCTA_138.1.T0190208</name>
</gene>
<accession>A0A8S1SZF7</accession>
<evidence type="ECO:0000313" key="1">
    <source>
        <dbReference type="EMBL" id="CAD8146991.1"/>
    </source>
</evidence>
<sequence length="70" mass="8389">MQEYQNDGKRGQHIKYNKIFIYPDGKNMKGIIKTTKSIVMENIDGWSIGDKTKDKFINERFRVILFYQKK</sequence>
<dbReference type="Proteomes" id="UP000683925">
    <property type="component" value="Unassembled WGS sequence"/>
</dbReference>
<name>A0A8S1SZF7_PAROT</name>
<comment type="caution">
    <text evidence="1">The sequence shown here is derived from an EMBL/GenBank/DDBJ whole genome shotgun (WGS) entry which is preliminary data.</text>
</comment>
<evidence type="ECO:0000313" key="2">
    <source>
        <dbReference type="Proteomes" id="UP000683925"/>
    </source>
</evidence>
<organism evidence="1 2">
    <name type="scientific">Paramecium octaurelia</name>
    <dbReference type="NCBI Taxonomy" id="43137"/>
    <lineage>
        <taxon>Eukaryota</taxon>
        <taxon>Sar</taxon>
        <taxon>Alveolata</taxon>
        <taxon>Ciliophora</taxon>
        <taxon>Intramacronucleata</taxon>
        <taxon>Oligohymenophorea</taxon>
        <taxon>Peniculida</taxon>
        <taxon>Parameciidae</taxon>
        <taxon>Paramecium</taxon>
    </lineage>
</organism>
<proteinExistence type="predicted"/>
<dbReference type="AlphaFoldDB" id="A0A8S1SZF7"/>
<protein>
    <submittedName>
        <fullName evidence="1">Uncharacterized protein</fullName>
    </submittedName>
</protein>
<reference evidence="1" key="1">
    <citation type="submission" date="2021-01" db="EMBL/GenBank/DDBJ databases">
        <authorList>
            <consortium name="Genoscope - CEA"/>
            <person name="William W."/>
        </authorList>
    </citation>
    <scope>NUCLEOTIDE SEQUENCE</scope>
</reference>